<dbReference type="EC" id="1.1.1.81" evidence="4"/>
<dbReference type="GO" id="GO:0030267">
    <property type="term" value="F:glyoxylate reductase (NADPH) activity"/>
    <property type="evidence" value="ECO:0007669"/>
    <property type="project" value="UniProtKB-EC"/>
</dbReference>
<sequence length="312" mass="33466">MAINVYFAAGERLWPEYRAPLTRAFAEAGLDVALSDACTDPTQVDYIIFAPGGVITDFAPFTRCKAVLNLWAGVERIVGNATLVQPLCRMVDPGLTEGMVEYVVGHVLRHHLGMDRHLFGQDGVWRNAVIPPLARERRVAVLGLGELGAACATALAALRFDMVGWSRTPKAVPGVRCLSGADGLRAALTGAAIVVTLLPLTAETENLMNAERIGWMARGGVIINPGRGPLIDDAALLAALDSGQLAHATLDVFRVEPLPVDHPFWAHPRVTVTPHIAADTRAVSASVVVAENVRRGEAGEPFLYLVDRKQGY</sequence>
<evidence type="ECO:0000259" key="3">
    <source>
        <dbReference type="Pfam" id="PF02826"/>
    </source>
</evidence>
<keyword evidence="1 4" id="KW-0560">Oxidoreductase</keyword>
<feature type="domain" description="D-isomer specific 2-hydroxyacid dehydrogenase NAD-binding" evidence="3">
    <location>
        <begin position="108"/>
        <end position="277"/>
    </location>
</feature>
<organism evidence="4">
    <name type="scientific">mine drainage metagenome</name>
    <dbReference type="NCBI Taxonomy" id="410659"/>
    <lineage>
        <taxon>unclassified sequences</taxon>
        <taxon>metagenomes</taxon>
        <taxon>ecological metagenomes</taxon>
    </lineage>
</organism>
<comment type="caution">
    <text evidence="4">The sequence shown here is derived from an EMBL/GenBank/DDBJ whole genome shotgun (WGS) entry which is preliminary data.</text>
</comment>
<dbReference type="InterPro" id="IPR036291">
    <property type="entry name" value="NAD(P)-bd_dom_sf"/>
</dbReference>
<dbReference type="PANTHER" id="PTHR43333:SF1">
    <property type="entry name" value="D-ISOMER SPECIFIC 2-HYDROXYACID DEHYDROGENASE NAD-BINDING DOMAIN-CONTAINING PROTEIN"/>
    <property type="match status" value="1"/>
</dbReference>
<dbReference type="GO" id="GO:0051287">
    <property type="term" value="F:NAD binding"/>
    <property type="evidence" value="ECO:0007669"/>
    <property type="project" value="InterPro"/>
</dbReference>
<dbReference type="InterPro" id="IPR006140">
    <property type="entry name" value="D-isomer_DH_NAD-bd"/>
</dbReference>
<dbReference type="EMBL" id="MLJW01003022">
    <property type="protein sequence ID" value="OIQ73051.1"/>
    <property type="molecule type" value="Genomic_DNA"/>
</dbReference>
<keyword evidence="2" id="KW-0520">NAD</keyword>
<dbReference type="AlphaFoldDB" id="A0A1J5Q6H0"/>
<keyword evidence="4" id="KW-0670">Pyruvate</keyword>
<evidence type="ECO:0000256" key="2">
    <source>
        <dbReference type="ARBA" id="ARBA00023027"/>
    </source>
</evidence>
<dbReference type="InterPro" id="IPR029753">
    <property type="entry name" value="D-isomer_DH_CS"/>
</dbReference>
<dbReference type="Pfam" id="PF02826">
    <property type="entry name" value="2-Hacid_dh_C"/>
    <property type="match status" value="1"/>
</dbReference>
<dbReference type="PANTHER" id="PTHR43333">
    <property type="entry name" value="2-HACID_DH_C DOMAIN-CONTAINING PROTEIN"/>
    <property type="match status" value="1"/>
</dbReference>
<dbReference type="PROSITE" id="PS00671">
    <property type="entry name" value="D_2_HYDROXYACID_DH_3"/>
    <property type="match status" value="1"/>
</dbReference>
<dbReference type="EC" id="1.1.1.79" evidence="4"/>
<proteinExistence type="predicted"/>
<protein>
    <submittedName>
        <fullName evidence="4">Glyoxylate/hydroxypyruvate reductase A</fullName>
        <ecNumber evidence="4">1.1.1.79</ecNumber>
        <ecNumber evidence="4">1.1.1.81</ecNumber>
    </submittedName>
</protein>
<reference evidence="4" key="1">
    <citation type="submission" date="2016-10" db="EMBL/GenBank/DDBJ databases">
        <title>Sequence of Gallionella enrichment culture.</title>
        <authorList>
            <person name="Poehlein A."/>
            <person name="Muehling M."/>
            <person name="Daniel R."/>
        </authorList>
    </citation>
    <scope>NUCLEOTIDE SEQUENCE</scope>
</reference>
<evidence type="ECO:0000313" key="4">
    <source>
        <dbReference type="EMBL" id="OIQ73051.1"/>
    </source>
</evidence>
<dbReference type="Gene3D" id="3.40.50.720">
    <property type="entry name" value="NAD(P)-binding Rossmann-like Domain"/>
    <property type="match status" value="2"/>
</dbReference>
<accession>A0A1J5Q6H0</accession>
<dbReference type="GO" id="GO:0016618">
    <property type="term" value="F:hydroxypyruvate reductase [NAD(P)H] activity"/>
    <property type="evidence" value="ECO:0007669"/>
    <property type="project" value="UniProtKB-EC"/>
</dbReference>
<gene>
    <name evidence="4" type="primary">ghrA_5</name>
    <name evidence="4" type="ORF">GALL_453160</name>
</gene>
<dbReference type="SUPFAM" id="SSF51735">
    <property type="entry name" value="NAD(P)-binding Rossmann-fold domains"/>
    <property type="match status" value="1"/>
</dbReference>
<evidence type="ECO:0000256" key="1">
    <source>
        <dbReference type="ARBA" id="ARBA00023002"/>
    </source>
</evidence>
<dbReference type="CDD" id="cd12164">
    <property type="entry name" value="GDH_like_2"/>
    <property type="match status" value="1"/>
</dbReference>
<name>A0A1J5Q6H0_9ZZZZ</name>